<organism evidence="11 12">
    <name type="scientific">Seinonella peptonophila</name>
    <dbReference type="NCBI Taxonomy" id="112248"/>
    <lineage>
        <taxon>Bacteria</taxon>
        <taxon>Bacillati</taxon>
        <taxon>Bacillota</taxon>
        <taxon>Bacilli</taxon>
        <taxon>Bacillales</taxon>
        <taxon>Thermoactinomycetaceae</taxon>
        <taxon>Seinonella</taxon>
    </lineage>
</organism>
<dbReference type="PROSITE" id="PS51104">
    <property type="entry name" value="PTS_EIIC_TYPE_2"/>
    <property type="match status" value="1"/>
</dbReference>
<keyword evidence="8 9" id="KW-0472">Membrane</keyword>
<keyword evidence="7 9" id="KW-1133">Transmembrane helix</keyword>
<name>A0A1M4V647_9BACL</name>
<feature type="transmembrane region" description="Helical" evidence="9">
    <location>
        <begin position="174"/>
        <end position="199"/>
    </location>
</feature>
<dbReference type="Pfam" id="PF03611">
    <property type="entry name" value="EIIC-GAT"/>
    <property type="match status" value="1"/>
</dbReference>
<keyword evidence="2" id="KW-0813">Transport</keyword>
<keyword evidence="4" id="KW-0762">Sugar transport</keyword>
<keyword evidence="12" id="KW-1185">Reference proteome</keyword>
<gene>
    <name evidence="11" type="ORF">SAMN05444392_102192</name>
</gene>
<evidence type="ECO:0000256" key="6">
    <source>
        <dbReference type="ARBA" id="ARBA00022692"/>
    </source>
</evidence>
<dbReference type="EMBL" id="FQVL01000002">
    <property type="protein sequence ID" value="SHE64456.1"/>
    <property type="molecule type" value="Genomic_DNA"/>
</dbReference>
<dbReference type="InterPro" id="IPR013853">
    <property type="entry name" value="EIIC-GAT"/>
</dbReference>
<evidence type="ECO:0000256" key="8">
    <source>
        <dbReference type="ARBA" id="ARBA00023136"/>
    </source>
</evidence>
<feature type="transmembrane region" description="Helical" evidence="9">
    <location>
        <begin position="43"/>
        <end position="63"/>
    </location>
</feature>
<reference evidence="11 12" key="1">
    <citation type="submission" date="2016-11" db="EMBL/GenBank/DDBJ databases">
        <authorList>
            <person name="Jaros S."/>
            <person name="Januszkiewicz K."/>
            <person name="Wedrychowicz H."/>
        </authorList>
    </citation>
    <scope>NUCLEOTIDE SEQUENCE [LARGE SCALE GENOMIC DNA]</scope>
    <source>
        <strain evidence="11 12">DSM 44666</strain>
    </source>
</reference>
<feature type="transmembrane region" description="Helical" evidence="9">
    <location>
        <begin position="295"/>
        <end position="325"/>
    </location>
</feature>
<feature type="transmembrane region" description="Helical" evidence="9">
    <location>
        <begin position="14"/>
        <end position="31"/>
    </location>
</feature>
<evidence type="ECO:0000256" key="1">
    <source>
        <dbReference type="ARBA" id="ARBA00004651"/>
    </source>
</evidence>
<dbReference type="OrthoDB" id="9787936at2"/>
<dbReference type="InterPro" id="IPR013014">
    <property type="entry name" value="PTS_EIIC_2"/>
</dbReference>
<feature type="transmembrane region" description="Helical" evidence="9">
    <location>
        <begin position="355"/>
        <end position="376"/>
    </location>
</feature>
<evidence type="ECO:0000256" key="2">
    <source>
        <dbReference type="ARBA" id="ARBA00022448"/>
    </source>
</evidence>
<dbReference type="InterPro" id="IPR004703">
    <property type="entry name" value="PTS_sugar-sp_permease"/>
</dbReference>
<accession>A0A1M4V647</accession>
<feature type="transmembrane region" description="Helical" evidence="9">
    <location>
        <begin position="331"/>
        <end position="348"/>
    </location>
</feature>
<dbReference type="RefSeq" id="WP_073153439.1">
    <property type="nucleotide sequence ID" value="NZ_FQVL01000002.1"/>
</dbReference>
<feature type="transmembrane region" description="Helical" evidence="9">
    <location>
        <begin position="417"/>
        <end position="435"/>
    </location>
</feature>
<feature type="transmembrane region" description="Helical" evidence="9">
    <location>
        <begin position="220"/>
        <end position="241"/>
    </location>
</feature>
<dbReference type="GO" id="GO:0009401">
    <property type="term" value="P:phosphoenolpyruvate-dependent sugar phosphotransferase system"/>
    <property type="evidence" value="ECO:0007669"/>
    <property type="project" value="UniProtKB-KW"/>
</dbReference>
<dbReference type="AlphaFoldDB" id="A0A1M4V647"/>
<keyword evidence="6 9" id="KW-0812">Transmembrane</keyword>
<evidence type="ECO:0000313" key="12">
    <source>
        <dbReference type="Proteomes" id="UP000184476"/>
    </source>
</evidence>
<evidence type="ECO:0000256" key="5">
    <source>
        <dbReference type="ARBA" id="ARBA00022683"/>
    </source>
</evidence>
<dbReference type="PIRSF" id="PIRSF006304">
    <property type="entry name" value="GatC"/>
    <property type="match status" value="1"/>
</dbReference>
<evidence type="ECO:0000256" key="3">
    <source>
        <dbReference type="ARBA" id="ARBA00022475"/>
    </source>
</evidence>
<dbReference type="GO" id="GO:0005886">
    <property type="term" value="C:plasma membrane"/>
    <property type="evidence" value="ECO:0007669"/>
    <property type="project" value="UniProtKB-SubCell"/>
</dbReference>
<keyword evidence="3" id="KW-1003">Cell membrane</keyword>
<dbReference type="PANTHER" id="PTHR37324:SF2">
    <property type="entry name" value="PTS SYSTEM GALACTITOL-SPECIFIC EIIC COMPONENT"/>
    <property type="match status" value="1"/>
</dbReference>
<dbReference type="Proteomes" id="UP000184476">
    <property type="component" value="Unassembled WGS sequence"/>
</dbReference>
<feature type="domain" description="PTS EIIC type-2" evidence="10">
    <location>
        <begin position="8"/>
        <end position="443"/>
    </location>
</feature>
<evidence type="ECO:0000259" key="10">
    <source>
        <dbReference type="PROSITE" id="PS51104"/>
    </source>
</evidence>
<dbReference type="GO" id="GO:0015577">
    <property type="term" value="F:galactitol transmembrane transporter activity"/>
    <property type="evidence" value="ECO:0007669"/>
    <property type="project" value="InterPro"/>
</dbReference>
<sequence>MDIILKAFNYISDLGATVMMPIIILIIGLLFQLSFSKALKAGVTVGVGFIGLNLVLSLIWDSVGPVTKILVDKFHLKLSVVDAGWPAAAGLAFATKVGAVIIPFIIVVNLLMLVSKQTKTVDIDIWNYWHFAFTGAIVMTLTDSLVFGLIAAAAHCIVTLRLADISAEKVQKEIGIPGISIAHGSAVTAIPITLLLDKLYDLIPGLKHSDKKSSSLQQKLGILGEPMIIGLLLGVILGIIVQYDFKKTGELAISMGALMLLLPRMVKVIMEGLIPISEGAKDFMSKRFKGSEFYIGLDSAVTLGHPTTITVSILLIPITLILAMIVPMNTTLPFGDLAATAFFVALVTPLHRGHLIRTLITGTVIMAIVLMVASYFGPMITETAVNTGFKFPEGASKITALTGGNWLAFIISQVLNWKWIGALLLAILTGGFLFFTRKTKLKA</sequence>
<evidence type="ECO:0000313" key="11">
    <source>
        <dbReference type="EMBL" id="SHE64456.1"/>
    </source>
</evidence>
<dbReference type="PANTHER" id="PTHR37324">
    <property type="entry name" value="PTS SYSTEM GALACTITOL-SPECIFIC EIIC COMPONENT"/>
    <property type="match status" value="1"/>
</dbReference>
<comment type="subcellular location">
    <subcellularLocation>
        <location evidence="1">Cell membrane</location>
        <topology evidence="1">Multi-pass membrane protein</topology>
    </subcellularLocation>
</comment>
<evidence type="ECO:0000256" key="4">
    <source>
        <dbReference type="ARBA" id="ARBA00022597"/>
    </source>
</evidence>
<feature type="transmembrane region" description="Helical" evidence="9">
    <location>
        <begin position="83"/>
        <end position="114"/>
    </location>
</feature>
<evidence type="ECO:0000256" key="9">
    <source>
        <dbReference type="SAM" id="Phobius"/>
    </source>
</evidence>
<evidence type="ECO:0000256" key="7">
    <source>
        <dbReference type="ARBA" id="ARBA00022989"/>
    </source>
</evidence>
<dbReference type="STRING" id="112248.SAMN05444392_102192"/>
<keyword evidence="5" id="KW-0598">Phosphotransferase system</keyword>
<feature type="transmembrane region" description="Helical" evidence="9">
    <location>
        <begin position="126"/>
        <end position="154"/>
    </location>
</feature>
<proteinExistence type="predicted"/>
<protein>
    <submittedName>
        <fullName evidence="11">PTS system IIC component, Gat family</fullName>
    </submittedName>
</protein>